<sequence length="188" mass="21665">VNITHLVPHRPVTSVRVLGDQWNLGVHKAVSKSLMPLESFRDYIRLRDLPWESGIVSRWFPSLEFCRNSLRQYKIPINGVPPQSAISRLSLQPALEKRGGLSCGLDVLRNGLSMFSILRKFSLDSDYFDKPLTPEFCAAVPELSRFDLWQESCPSLEEVKIFGVTLRKAGLLYVANQYFWYFQILQWC</sequence>
<dbReference type="AlphaFoldDB" id="A0A8H3B8I5"/>
<feature type="non-terminal residue" evidence="1">
    <location>
        <position position="1"/>
    </location>
</feature>
<gene>
    <name evidence="1" type="ORF">RDB_LOCUS86306</name>
</gene>
<reference evidence="1" key="1">
    <citation type="submission" date="2021-01" db="EMBL/GenBank/DDBJ databases">
        <authorList>
            <person name="Kaushik A."/>
        </authorList>
    </citation>
    <scope>NUCLEOTIDE SEQUENCE</scope>
    <source>
        <strain evidence="1">AG2-2IIIB</strain>
    </source>
</reference>
<name>A0A8H3B8I5_9AGAM</name>
<organism evidence="1 2">
    <name type="scientific">Rhizoctonia solani</name>
    <dbReference type="NCBI Taxonomy" id="456999"/>
    <lineage>
        <taxon>Eukaryota</taxon>
        <taxon>Fungi</taxon>
        <taxon>Dikarya</taxon>
        <taxon>Basidiomycota</taxon>
        <taxon>Agaricomycotina</taxon>
        <taxon>Agaricomycetes</taxon>
        <taxon>Cantharellales</taxon>
        <taxon>Ceratobasidiaceae</taxon>
        <taxon>Rhizoctonia</taxon>
    </lineage>
</organism>
<dbReference type="EMBL" id="CAJMWT010002676">
    <property type="protein sequence ID" value="CAE6450321.1"/>
    <property type="molecule type" value="Genomic_DNA"/>
</dbReference>
<accession>A0A8H3B8I5</accession>
<dbReference type="Proteomes" id="UP000663843">
    <property type="component" value="Unassembled WGS sequence"/>
</dbReference>
<protein>
    <submittedName>
        <fullName evidence="1">Uncharacterized protein</fullName>
    </submittedName>
</protein>
<proteinExistence type="predicted"/>
<comment type="caution">
    <text evidence="1">The sequence shown here is derived from an EMBL/GenBank/DDBJ whole genome shotgun (WGS) entry which is preliminary data.</text>
</comment>
<evidence type="ECO:0000313" key="2">
    <source>
        <dbReference type="Proteomes" id="UP000663843"/>
    </source>
</evidence>
<evidence type="ECO:0000313" key="1">
    <source>
        <dbReference type="EMBL" id="CAE6450321.1"/>
    </source>
</evidence>